<organism evidence="2 3">
    <name type="scientific">Actinomadura yumaensis</name>
    <dbReference type="NCBI Taxonomy" id="111807"/>
    <lineage>
        <taxon>Bacteria</taxon>
        <taxon>Bacillati</taxon>
        <taxon>Actinomycetota</taxon>
        <taxon>Actinomycetes</taxon>
        <taxon>Streptosporangiales</taxon>
        <taxon>Thermomonosporaceae</taxon>
        <taxon>Actinomadura</taxon>
    </lineage>
</organism>
<keyword evidence="3" id="KW-1185">Reference proteome</keyword>
<dbReference type="RefSeq" id="WP_378063201.1">
    <property type="nucleotide sequence ID" value="NZ_JBHSXS010000005.1"/>
</dbReference>
<dbReference type="EMBL" id="JBHSXS010000005">
    <property type="protein sequence ID" value="MFC6880306.1"/>
    <property type="molecule type" value="Genomic_DNA"/>
</dbReference>
<feature type="region of interest" description="Disordered" evidence="1">
    <location>
        <begin position="1"/>
        <end position="63"/>
    </location>
</feature>
<evidence type="ECO:0000313" key="2">
    <source>
        <dbReference type="EMBL" id="MFC6880306.1"/>
    </source>
</evidence>
<evidence type="ECO:0000256" key="1">
    <source>
        <dbReference type="SAM" id="MobiDB-lite"/>
    </source>
</evidence>
<dbReference type="Proteomes" id="UP001596380">
    <property type="component" value="Unassembled WGS sequence"/>
</dbReference>
<evidence type="ECO:0000313" key="3">
    <source>
        <dbReference type="Proteomes" id="UP001596380"/>
    </source>
</evidence>
<proteinExistence type="predicted"/>
<protein>
    <submittedName>
        <fullName evidence="2">Uncharacterized protein</fullName>
    </submittedName>
</protein>
<sequence>MDPRERLDGTATPRTPARRRPSGGETAATRRRVCGGPAAAARRRPSDGETATAARPWRPGGET</sequence>
<feature type="non-terminal residue" evidence="2">
    <location>
        <position position="63"/>
    </location>
</feature>
<accession>A0ABW2CEZ0</accession>
<name>A0ABW2CEZ0_9ACTN</name>
<gene>
    <name evidence="2" type="ORF">ACFQKB_11085</name>
</gene>
<comment type="caution">
    <text evidence="2">The sequence shown here is derived from an EMBL/GenBank/DDBJ whole genome shotgun (WGS) entry which is preliminary data.</text>
</comment>
<reference evidence="3" key="1">
    <citation type="journal article" date="2019" name="Int. J. Syst. Evol. Microbiol.">
        <title>The Global Catalogue of Microorganisms (GCM) 10K type strain sequencing project: providing services to taxonomists for standard genome sequencing and annotation.</title>
        <authorList>
            <consortium name="The Broad Institute Genomics Platform"/>
            <consortium name="The Broad Institute Genome Sequencing Center for Infectious Disease"/>
            <person name="Wu L."/>
            <person name="Ma J."/>
        </authorList>
    </citation>
    <scope>NUCLEOTIDE SEQUENCE [LARGE SCALE GENOMIC DNA]</scope>
    <source>
        <strain evidence="3">JCM 3369</strain>
    </source>
</reference>